<dbReference type="GO" id="GO:0015226">
    <property type="term" value="F:carnitine transmembrane transporter activity"/>
    <property type="evidence" value="ECO:0007669"/>
    <property type="project" value="TreeGrafter"/>
</dbReference>
<dbReference type="PROSITE" id="PS51257">
    <property type="entry name" value="PROKAR_LIPOPROTEIN"/>
    <property type="match status" value="1"/>
</dbReference>
<dbReference type="OrthoDB" id="9787902at2"/>
<dbReference type="eggNOG" id="COG2113">
    <property type="taxonomic scope" value="Bacteria"/>
</dbReference>
<dbReference type="Gene3D" id="3.40.190.10">
    <property type="entry name" value="Periplasmic binding protein-like II"/>
    <property type="match status" value="1"/>
</dbReference>
<proteinExistence type="predicted"/>
<dbReference type="GO" id="GO:0043190">
    <property type="term" value="C:ATP-binding cassette (ABC) transporter complex"/>
    <property type="evidence" value="ECO:0007669"/>
    <property type="project" value="InterPro"/>
</dbReference>
<dbReference type="STRING" id="1121097.GCA_000428125_01625"/>
<comment type="caution">
    <text evidence="7">The sequence shown here is derived from an EMBL/GenBank/DDBJ whole genome shotgun (WGS) entry which is preliminary data.</text>
</comment>
<protein>
    <submittedName>
        <fullName evidence="7">Glycine betaine ABC transport system, glycine betaine-binding protein OpuAC</fullName>
    </submittedName>
</protein>
<dbReference type="PANTHER" id="PTHR47737:SF1">
    <property type="entry name" value="GLYCINE BETAINE_PROLINE BETAINE TRANSPORT SYSTEM PERMEASE PROTEIN PROW"/>
    <property type="match status" value="1"/>
</dbReference>
<sequence>MKKFKSLALVLVSLISLASCSSSNNEKKISLTYVNWAEGIAMTHLAKAIFEEQGYKVEMLNADVAPIFASLSRKKADVFLDTWLPVTHKDYMNQYQDKLEVIGSTYENARIGLVVPDYVSISSIEELNKYKNKFSGKIVGIDAGAGIMKATEEAIQNYNLDFELMTSSGPAMTASLNKAIQKKEWIVVTGWTPHWMFNRFKLKFLEDTKKNYGETETLQVIAWKGFSKKDPFASELLSNMKFTDEQISSLMTAMNETETNEDDAALKWMNENRQLINSWIPQTDAIR</sequence>
<evidence type="ECO:0000256" key="2">
    <source>
        <dbReference type="ARBA" id="ARBA00022448"/>
    </source>
</evidence>
<evidence type="ECO:0000256" key="5">
    <source>
        <dbReference type="SAM" id="SignalP"/>
    </source>
</evidence>
<feature type="signal peptide" evidence="5">
    <location>
        <begin position="1"/>
        <end position="18"/>
    </location>
</feature>
<dbReference type="Proteomes" id="UP000027601">
    <property type="component" value="Unassembled WGS sequence"/>
</dbReference>
<dbReference type="GO" id="GO:0031460">
    <property type="term" value="P:glycine betaine transport"/>
    <property type="evidence" value="ECO:0007669"/>
    <property type="project" value="TreeGrafter"/>
</dbReference>
<dbReference type="EMBL" id="BAJS01000007">
    <property type="protein sequence ID" value="GAK36423.1"/>
    <property type="molecule type" value="Genomic_DNA"/>
</dbReference>
<organism evidence="7 8">
    <name type="scientific">Bacteroides graminisolvens DSM 19988 = JCM 15093</name>
    <dbReference type="NCBI Taxonomy" id="1121097"/>
    <lineage>
        <taxon>Bacteria</taxon>
        <taxon>Pseudomonadati</taxon>
        <taxon>Bacteroidota</taxon>
        <taxon>Bacteroidia</taxon>
        <taxon>Bacteroidales</taxon>
        <taxon>Bacteroidaceae</taxon>
        <taxon>Bacteroides</taxon>
    </lineage>
</organism>
<keyword evidence="2" id="KW-0813">Transport</keyword>
<dbReference type="InterPro" id="IPR007210">
    <property type="entry name" value="ABC_Gly_betaine_transp_sub-bd"/>
</dbReference>
<feature type="domain" description="ABC-type glycine betaine transport system substrate-binding" evidence="6">
    <location>
        <begin position="27"/>
        <end position="271"/>
    </location>
</feature>
<dbReference type="Pfam" id="PF04069">
    <property type="entry name" value="OpuAC"/>
    <property type="match status" value="1"/>
</dbReference>
<keyword evidence="5" id="KW-0732">Signal</keyword>
<evidence type="ECO:0000259" key="6">
    <source>
        <dbReference type="Pfam" id="PF04069"/>
    </source>
</evidence>
<dbReference type="SUPFAM" id="SSF53850">
    <property type="entry name" value="Periplasmic binding protein-like II"/>
    <property type="match status" value="1"/>
</dbReference>
<dbReference type="GO" id="GO:0015871">
    <property type="term" value="P:choline transport"/>
    <property type="evidence" value="ECO:0007669"/>
    <property type="project" value="TreeGrafter"/>
</dbReference>
<feature type="chain" id="PRO_5001659829" evidence="5">
    <location>
        <begin position="19"/>
        <end position="287"/>
    </location>
</feature>
<comment type="subcellular location">
    <subcellularLocation>
        <location evidence="1">Cell membrane</location>
    </subcellularLocation>
</comment>
<dbReference type="GO" id="GO:0005275">
    <property type="term" value="F:amine transmembrane transporter activity"/>
    <property type="evidence" value="ECO:0007669"/>
    <property type="project" value="TreeGrafter"/>
</dbReference>
<evidence type="ECO:0000313" key="8">
    <source>
        <dbReference type="Proteomes" id="UP000027601"/>
    </source>
</evidence>
<keyword evidence="8" id="KW-1185">Reference proteome</keyword>
<evidence type="ECO:0000313" key="7">
    <source>
        <dbReference type="EMBL" id="GAK36423.1"/>
    </source>
</evidence>
<evidence type="ECO:0000256" key="4">
    <source>
        <dbReference type="ARBA" id="ARBA00023136"/>
    </source>
</evidence>
<dbReference type="RefSeq" id="WP_024996347.1">
    <property type="nucleotide sequence ID" value="NZ_ATZI01000004.1"/>
</dbReference>
<name>A0A069D0K8_9BACE</name>
<keyword evidence="4" id="KW-0472">Membrane</keyword>
<accession>A0A069D0K8</accession>
<dbReference type="AlphaFoldDB" id="A0A069D0K8"/>
<keyword evidence="3" id="KW-1003">Cell membrane</keyword>
<evidence type="ECO:0000256" key="3">
    <source>
        <dbReference type="ARBA" id="ARBA00022475"/>
    </source>
</evidence>
<evidence type="ECO:0000256" key="1">
    <source>
        <dbReference type="ARBA" id="ARBA00004236"/>
    </source>
</evidence>
<dbReference type="CDD" id="cd13639">
    <property type="entry name" value="PBP2_OpuAC_like"/>
    <property type="match status" value="1"/>
</dbReference>
<gene>
    <name evidence="7" type="ORF">JCM15093_1589</name>
</gene>
<reference evidence="7 8" key="1">
    <citation type="journal article" date="2015" name="Microbes Environ.">
        <title>Distribution and evolution of nitrogen fixation genes in the phylum bacteroidetes.</title>
        <authorList>
            <person name="Inoue J."/>
            <person name="Oshima K."/>
            <person name="Suda W."/>
            <person name="Sakamoto M."/>
            <person name="Iino T."/>
            <person name="Noda S."/>
            <person name="Hongoh Y."/>
            <person name="Hattori M."/>
            <person name="Ohkuma M."/>
        </authorList>
    </citation>
    <scope>NUCLEOTIDE SEQUENCE [LARGE SCALE GENOMIC DNA]</scope>
    <source>
        <strain evidence="7 8">JCM 15093</strain>
    </source>
</reference>
<dbReference type="PANTHER" id="PTHR47737">
    <property type="entry name" value="GLYCINE BETAINE/PROLINE BETAINE TRANSPORT SYSTEM PERMEASE PROTEIN PROW"/>
    <property type="match status" value="1"/>
</dbReference>
<dbReference type="Gene3D" id="3.40.190.100">
    <property type="entry name" value="Glycine betaine-binding periplasmic protein, domain 2"/>
    <property type="match status" value="1"/>
</dbReference>